<name>A0A8C3ILR4_CHRPI</name>
<reference evidence="7" key="1">
    <citation type="submission" date="2025-08" db="UniProtKB">
        <authorList>
            <consortium name="Ensembl"/>
        </authorList>
    </citation>
    <scope>IDENTIFICATION</scope>
</reference>
<evidence type="ECO:0000256" key="5">
    <source>
        <dbReference type="SAM" id="Phobius"/>
    </source>
</evidence>
<dbReference type="PROSITE" id="PS50261">
    <property type="entry name" value="G_PROTEIN_RECEP_F2_4"/>
    <property type="match status" value="1"/>
</dbReference>
<dbReference type="PROSITE" id="PS00650">
    <property type="entry name" value="G_PROTEIN_RECEP_F2_2"/>
    <property type="match status" value="1"/>
</dbReference>
<evidence type="ECO:0000256" key="1">
    <source>
        <dbReference type="ARBA" id="ARBA00004141"/>
    </source>
</evidence>
<dbReference type="PANTHER" id="PTHR12011">
    <property type="entry name" value="ADHESION G-PROTEIN COUPLED RECEPTOR"/>
    <property type="match status" value="1"/>
</dbReference>
<reference evidence="7" key="2">
    <citation type="submission" date="2025-09" db="UniProtKB">
        <authorList>
            <consortium name="Ensembl"/>
        </authorList>
    </citation>
    <scope>IDENTIFICATION</scope>
</reference>
<dbReference type="Proteomes" id="UP000694380">
    <property type="component" value="Unplaced"/>
</dbReference>
<evidence type="ECO:0000259" key="6">
    <source>
        <dbReference type="PROSITE" id="PS50261"/>
    </source>
</evidence>
<evidence type="ECO:0000256" key="2">
    <source>
        <dbReference type="ARBA" id="ARBA00022692"/>
    </source>
</evidence>
<evidence type="ECO:0000256" key="4">
    <source>
        <dbReference type="ARBA" id="ARBA00023136"/>
    </source>
</evidence>
<protein>
    <submittedName>
        <fullName evidence="7">Adhesion G protein-coupled receptor D1</fullName>
    </submittedName>
</protein>
<keyword evidence="3 5" id="KW-1133">Transmembrane helix</keyword>
<accession>A0A8C3ILR4</accession>
<comment type="subcellular location">
    <subcellularLocation>
        <location evidence="1">Membrane</location>
        <topology evidence="1">Multi-pass membrane protein</topology>
    </subcellularLocation>
</comment>
<dbReference type="GO" id="GO:0007189">
    <property type="term" value="P:adenylate cyclase-activating G protein-coupled receptor signaling pathway"/>
    <property type="evidence" value="ECO:0007669"/>
    <property type="project" value="TreeGrafter"/>
</dbReference>
<gene>
    <name evidence="7" type="primary">ADGRD1</name>
</gene>
<feature type="transmembrane region" description="Helical" evidence="5">
    <location>
        <begin position="95"/>
        <end position="114"/>
    </location>
</feature>
<dbReference type="Ensembl" id="ENSCPBT00000041731.1">
    <property type="protein sequence ID" value="ENSCPBP00000035579.1"/>
    <property type="gene ID" value="ENSCPBG00000024768.1"/>
</dbReference>
<evidence type="ECO:0000313" key="7">
    <source>
        <dbReference type="Ensembl" id="ENSCPBP00000035579.1"/>
    </source>
</evidence>
<dbReference type="GO" id="GO:0007166">
    <property type="term" value="P:cell surface receptor signaling pathway"/>
    <property type="evidence" value="ECO:0007669"/>
    <property type="project" value="InterPro"/>
</dbReference>
<evidence type="ECO:0000313" key="8">
    <source>
        <dbReference type="Proteomes" id="UP000694380"/>
    </source>
</evidence>
<dbReference type="PANTHER" id="PTHR12011:SF216">
    <property type="entry name" value="ADHESION G-PROTEIN COUPLED RECEPTOR D1"/>
    <property type="match status" value="1"/>
</dbReference>
<keyword evidence="8" id="KW-1185">Reference proteome</keyword>
<dbReference type="InterPro" id="IPR017981">
    <property type="entry name" value="GPCR_2-like_7TM"/>
</dbReference>
<dbReference type="InterPro" id="IPR017983">
    <property type="entry name" value="GPCR_2_secretin-like_CS"/>
</dbReference>
<keyword evidence="4 5" id="KW-0472">Membrane</keyword>
<dbReference type="GO" id="GO:0005886">
    <property type="term" value="C:plasma membrane"/>
    <property type="evidence" value="ECO:0007669"/>
    <property type="project" value="TreeGrafter"/>
</dbReference>
<evidence type="ECO:0000256" key="3">
    <source>
        <dbReference type="ARBA" id="ARBA00022989"/>
    </source>
</evidence>
<dbReference type="Pfam" id="PF00002">
    <property type="entry name" value="7tm_2"/>
    <property type="match status" value="1"/>
</dbReference>
<dbReference type="AlphaFoldDB" id="A0A8C3ILR4"/>
<dbReference type="GeneTree" id="ENSGT00940000159783"/>
<organism evidence="7 8">
    <name type="scientific">Chrysemys picta bellii</name>
    <name type="common">Western painted turtle</name>
    <name type="synonym">Emys bellii</name>
    <dbReference type="NCBI Taxonomy" id="8478"/>
    <lineage>
        <taxon>Eukaryota</taxon>
        <taxon>Metazoa</taxon>
        <taxon>Chordata</taxon>
        <taxon>Craniata</taxon>
        <taxon>Vertebrata</taxon>
        <taxon>Euteleostomi</taxon>
        <taxon>Archelosauria</taxon>
        <taxon>Testudinata</taxon>
        <taxon>Testudines</taxon>
        <taxon>Cryptodira</taxon>
        <taxon>Durocryptodira</taxon>
        <taxon>Testudinoidea</taxon>
        <taxon>Emydidae</taxon>
        <taxon>Chrysemys</taxon>
    </lineage>
</organism>
<keyword evidence="2 5" id="KW-0812">Transmembrane</keyword>
<dbReference type="InterPro" id="IPR000832">
    <property type="entry name" value="GPCR_2_secretin-like"/>
</dbReference>
<feature type="domain" description="G-protein coupled receptors family 2 profile 2" evidence="6">
    <location>
        <begin position="1"/>
        <end position="144"/>
    </location>
</feature>
<feature type="transmembrane region" description="Helical" evidence="5">
    <location>
        <begin position="120"/>
        <end position="143"/>
    </location>
</feature>
<sequence length="208" mass="23364">MRTILMKFFLCVVNINMSDFIFFQKLTWLIISTSSINLSNNPIALSVKIFFFSQSLVCQEIIDKNLPSGVLKTYCLPGSSVKFPVILSFRLTAKAVAVLLPILGSSWIFGVLAVNDHAIVFQYMFAIFNSLQGFFIFLFHCLLNSEVRAAFKHKTKVWSLTSSSIRNINVKPFNSDIMTGNRPGTTPTKMNTWDKSTNSANRIDLSAV</sequence>
<dbReference type="GO" id="GO:0004930">
    <property type="term" value="F:G protein-coupled receptor activity"/>
    <property type="evidence" value="ECO:0007669"/>
    <property type="project" value="InterPro"/>
</dbReference>
<proteinExistence type="predicted"/>
<dbReference type="Gene3D" id="1.20.1070.10">
    <property type="entry name" value="Rhodopsin 7-helix transmembrane proteins"/>
    <property type="match status" value="1"/>
</dbReference>